<name>T1APM5_9ZZZZ</name>
<organism evidence="6">
    <name type="scientific">mine drainage metagenome</name>
    <dbReference type="NCBI Taxonomy" id="410659"/>
    <lineage>
        <taxon>unclassified sequences</taxon>
        <taxon>metagenomes</taxon>
        <taxon>ecological metagenomes</taxon>
    </lineage>
</organism>
<dbReference type="PANTHER" id="PTHR11662">
    <property type="entry name" value="SOLUTE CARRIER FAMILY 17"/>
    <property type="match status" value="1"/>
</dbReference>
<feature type="non-terminal residue" evidence="6">
    <location>
        <position position="160"/>
    </location>
</feature>
<evidence type="ECO:0000256" key="4">
    <source>
        <dbReference type="ARBA" id="ARBA00023136"/>
    </source>
</evidence>
<evidence type="ECO:0000256" key="2">
    <source>
        <dbReference type="ARBA" id="ARBA00022692"/>
    </source>
</evidence>
<comment type="subcellular location">
    <subcellularLocation>
        <location evidence="1">Membrane</location>
        <topology evidence="1">Multi-pass membrane protein</topology>
    </subcellularLocation>
</comment>
<feature type="transmembrane region" description="Helical" evidence="5">
    <location>
        <begin position="6"/>
        <end position="28"/>
    </location>
</feature>
<feature type="transmembrane region" description="Helical" evidence="5">
    <location>
        <begin position="129"/>
        <end position="149"/>
    </location>
</feature>
<sequence length="160" mass="17243">TVAYTVGWRAAFVLLGVAGLLWTTVWMAMLRRSRPMDGGHARAARPTTRGYLQLLKERRTWAIIVGKALADQVWWLLLFWTPDFLHRTFHLSVRAYGGPLAVMYGGSMLGSIVGGWASSRLVSRGMGAVAARLAVMTACAVIGFALFGVPHASGVVGGGR</sequence>
<protein>
    <submittedName>
        <fullName evidence="6">Major facilitator superfamily MFS_1</fullName>
    </submittedName>
</protein>
<feature type="transmembrane region" description="Helical" evidence="5">
    <location>
        <begin position="61"/>
        <end position="80"/>
    </location>
</feature>
<gene>
    <name evidence="6" type="ORF">B2A_09731</name>
</gene>
<dbReference type="Gene3D" id="1.20.1250.20">
    <property type="entry name" value="MFS general substrate transporter like domains"/>
    <property type="match status" value="1"/>
</dbReference>
<feature type="transmembrane region" description="Helical" evidence="5">
    <location>
        <begin position="100"/>
        <end position="117"/>
    </location>
</feature>
<evidence type="ECO:0000313" key="6">
    <source>
        <dbReference type="EMBL" id="EQD44035.1"/>
    </source>
</evidence>
<feature type="non-terminal residue" evidence="6">
    <location>
        <position position="1"/>
    </location>
</feature>
<dbReference type="PANTHER" id="PTHR11662:SF285">
    <property type="entry name" value="HEXURONATE TRANSPORTER"/>
    <property type="match status" value="1"/>
</dbReference>
<dbReference type="SUPFAM" id="SSF103473">
    <property type="entry name" value="MFS general substrate transporter"/>
    <property type="match status" value="1"/>
</dbReference>
<keyword evidence="3 5" id="KW-1133">Transmembrane helix</keyword>
<dbReference type="GO" id="GO:0015134">
    <property type="term" value="F:hexuronate transmembrane transporter activity"/>
    <property type="evidence" value="ECO:0007669"/>
    <property type="project" value="TreeGrafter"/>
</dbReference>
<reference evidence="6" key="1">
    <citation type="submission" date="2013-08" db="EMBL/GenBank/DDBJ databases">
        <authorList>
            <person name="Mendez C."/>
            <person name="Richter M."/>
            <person name="Ferrer M."/>
            <person name="Sanchez J."/>
        </authorList>
    </citation>
    <scope>NUCLEOTIDE SEQUENCE</scope>
</reference>
<evidence type="ECO:0000256" key="1">
    <source>
        <dbReference type="ARBA" id="ARBA00004141"/>
    </source>
</evidence>
<comment type="caution">
    <text evidence="6">The sequence shown here is derived from an EMBL/GenBank/DDBJ whole genome shotgun (WGS) entry which is preliminary data.</text>
</comment>
<dbReference type="AlphaFoldDB" id="T1APM5"/>
<dbReference type="InterPro" id="IPR036259">
    <property type="entry name" value="MFS_trans_sf"/>
</dbReference>
<dbReference type="Pfam" id="PF07690">
    <property type="entry name" value="MFS_1"/>
    <property type="match status" value="1"/>
</dbReference>
<dbReference type="InterPro" id="IPR011701">
    <property type="entry name" value="MFS"/>
</dbReference>
<proteinExistence type="predicted"/>
<accession>T1APM5</accession>
<keyword evidence="4 5" id="KW-0472">Membrane</keyword>
<evidence type="ECO:0000256" key="5">
    <source>
        <dbReference type="SAM" id="Phobius"/>
    </source>
</evidence>
<keyword evidence="2 5" id="KW-0812">Transmembrane</keyword>
<evidence type="ECO:0000256" key="3">
    <source>
        <dbReference type="ARBA" id="ARBA00022989"/>
    </source>
</evidence>
<dbReference type="InterPro" id="IPR050382">
    <property type="entry name" value="MFS_Na/Anion_cotransporter"/>
</dbReference>
<reference evidence="6" key="2">
    <citation type="journal article" date="2014" name="ISME J.">
        <title>Microbial stratification in low pH oxic and suboxic macroscopic growths along an acid mine drainage.</title>
        <authorList>
            <person name="Mendez-Garcia C."/>
            <person name="Mesa V."/>
            <person name="Sprenger R.R."/>
            <person name="Richter M."/>
            <person name="Diez M.S."/>
            <person name="Solano J."/>
            <person name="Bargiela R."/>
            <person name="Golyshina O.V."/>
            <person name="Manteca A."/>
            <person name="Ramos J.L."/>
            <person name="Gallego J.R."/>
            <person name="Llorente I."/>
            <person name="Martins Dos Santos V.A."/>
            <person name="Jensen O.N."/>
            <person name="Pelaez A.I."/>
            <person name="Sanchez J."/>
            <person name="Ferrer M."/>
        </authorList>
    </citation>
    <scope>NUCLEOTIDE SEQUENCE</scope>
</reference>
<dbReference type="GO" id="GO:0016020">
    <property type="term" value="C:membrane"/>
    <property type="evidence" value="ECO:0007669"/>
    <property type="project" value="UniProtKB-SubCell"/>
</dbReference>
<dbReference type="EMBL" id="AUZZ01007035">
    <property type="protein sequence ID" value="EQD44035.1"/>
    <property type="molecule type" value="Genomic_DNA"/>
</dbReference>